<dbReference type="GO" id="GO:1990228">
    <property type="term" value="C:sulfurtransferase complex"/>
    <property type="evidence" value="ECO:0007669"/>
    <property type="project" value="TreeGrafter"/>
</dbReference>
<dbReference type="Pfam" id="PF04077">
    <property type="entry name" value="DsrH"/>
    <property type="match status" value="1"/>
</dbReference>
<protein>
    <submittedName>
        <fullName evidence="1">tRNA 2-thiouridine synthesizing protein B</fullName>
    </submittedName>
</protein>
<reference evidence="1 2" key="1">
    <citation type="submission" date="2018-07" db="EMBL/GenBank/DDBJ databases">
        <title>Genomic Encyclopedia of Type Strains, Phase IV (KMG-IV): sequencing the most valuable type-strain genomes for metagenomic binning, comparative biology and taxonomic classification.</title>
        <authorList>
            <person name="Goeker M."/>
        </authorList>
    </citation>
    <scope>NUCLEOTIDE SEQUENCE [LARGE SCALE GENOMIC DNA]</scope>
    <source>
        <strain evidence="1 2">DSM 14324</strain>
    </source>
</reference>
<proteinExistence type="predicted"/>
<dbReference type="NCBIfam" id="TIGR03011">
    <property type="entry name" value="sulf_tusB_dsrH"/>
    <property type="match status" value="1"/>
</dbReference>
<accession>A0A3D9DZG5</accession>
<dbReference type="AlphaFoldDB" id="A0A3D9DZG5"/>
<name>A0A3D9DZG5_9GAMM</name>
<dbReference type="Gene3D" id="3.40.1260.10">
    <property type="entry name" value="DsrEFH-like"/>
    <property type="match status" value="1"/>
</dbReference>
<dbReference type="OrthoDB" id="9795117at2"/>
<sequence>MSTLHLINRSPFSTSILQELADAVSEGDHVLLIEDGVYAASGTTSRVLPEDIELWALEEDCTSRGVTPTSDTVGTLGMAGFVALTASTDRTVSWF</sequence>
<dbReference type="PANTHER" id="PTHR37526">
    <property type="entry name" value="PROTEIN TUSB"/>
    <property type="match status" value="1"/>
</dbReference>
<organism evidence="1 2">
    <name type="scientific">Kushneria indalinina DSM 14324</name>
    <dbReference type="NCBI Taxonomy" id="1122140"/>
    <lineage>
        <taxon>Bacteria</taxon>
        <taxon>Pseudomonadati</taxon>
        <taxon>Pseudomonadota</taxon>
        <taxon>Gammaproteobacteria</taxon>
        <taxon>Oceanospirillales</taxon>
        <taxon>Halomonadaceae</taxon>
        <taxon>Kushneria</taxon>
    </lineage>
</organism>
<dbReference type="InterPro" id="IPR007215">
    <property type="entry name" value="Sulphur_relay_TusB/DsrH"/>
</dbReference>
<gene>
    <name evidence="1" type="ORF">C8D72_0880</name>
</gene>
<evidence type="ECO:0000313" key="2">
    <source>
        <dbReference type="Proteomes" id="UP000256334"/>
    </source>
</evidence>
<dbReference type="PANTHER" id="PTHR37526:SF1">
    <property type="entry name" value="PROTEIN TUSB"/>
    <property type="match status" value="1"/>
</dbReference>
<dbReference type="InterPro" id="IPR027396">
    <property type="entry name" value="DsrEFH-like"/>
</dbReference>
<evidence type="ECO:0000313" key="1">
    <source>
        <dbReference type="EMBL" id="REC96200.1"/>
    </source>
</evidence>
<dbReference type="RefSeq" id="WP_115853126.1">
    <property type="nucleotide sequence ID" value="NZ_QRDJ01000006.1"/>
</dbReference>
<dbReference type="EMBL" id="QRDJ01000006">
    <property type="protein sequence ID" value="REC96200.1"/>
    <property type="molecule type" value="Genomic_DNA"/>
</dbReference>
<keyword evidence="2" id="KW-1185">Reference proteome</keyword>
<dbReference type="SUPFAM" id="SSF75169">
    <property type="entry name" value="DsrEFH-like"/>
    <property type="match status" value="1"/>
</dbReference>
<comment type="caution">
    <text evidence="1">The sequence shown here is derived from an EMBL/GenBank/DDBJ whole genome shotgun (WGS) entry which is preliminary data.</text>
</comment>
<dbReference type="Proteomes" id="UP000256334">
    <property type="component" value="Unassembled WGS sequence"/>
</dbReference>
<dbReference type="GO" id="GO:0002143">
    <property type="term" value="P:tRNA wobble position uridine thiolation"/>
    <property type="evidence" value="ECO:0007669"/>
    <property type="project" value="InterPro"/>
</dbReference>